<evidence type="ECO:0000256" key="2">
    <source>
        <dbReference type="ARBA" id="ARBA00022692"/>
    </source>
</evidence>
<proteinExistence type="predicted"/>
<dbReference type="InterPro" id="IPR026961">
    <property type="entry name" value="PGG_dom"/>
</dbReference>
<keyword evidence="10" id="KW-1185">Reference proteome</keyword>
<gene>
    <name evidence="9" type="ORF">Acr_23g0001120</name>
</gene>
<keyword evidence="2 7" id="KW-0812">Transmembrane</keyword>
<evidence type="ECO:0000256" key="1">
    <source>
        <dbReference type="ARBA" id="ARBA00004141"/>
    </source>
</evidence>
<feature type="transmembrane region" description="Helical" evidence="7">
    <location>
        <begin position="118"/>
        <end position="140"/>
    </location>
</feature>
<feature type="transmembrane region" description="Helical" evidence="7">
    <location>
        <begin position="52"/>
        <end position="71"/>
    </location>
</feature>
<accession>A0A7J0GLM6</accession>
<feature type="transmembrane region" description="Helical" evidence="7">
    <location>
        <begin position="83"/>
        <end position="106"/>
    </location>
</feature>
<keyword evidence="4 7" id="KW-1133">Transmembrane helix</keyword>
<comment type="caution">
    <text evidence="9">The sequence shown here is derived from an EMBL/GenBank/DDBJ whole genome shotgun (WGS) entry which is preliminary data.</text>
</comment>
<sequence>MAATLTVTMAYQAVLSPPGGVWKDNTTPNNGVGDCSFHVAGASILGTRSQPLSFFLFLNTASLITSLSSILPALSGFPLQNKLFLWLVIFSMCSAIATMAVAYILTLEMVFPRLWSESLHVIVPLSLYVWIGVCAFVPVLHTSRFFMWMWNRCPNLVERWQRRWKRNQNPSSA</sequence>
<evidence type="ECO:0000256" key="5">
    <source>
        <dbReference type="ARBA" id="ARBA00023043"/>
    </source>
</evidence>
<evidence type="ECO:0000256" key="4">
    <source>
        <dbReference type="ARBA" id="ARBA00022989"/>
    </source>
</evidence>
<feature type="domain" description="PGG" evidence="8">
    <location>
        <begin position="2"/>
        <end position="107"/>
    </location>
</feature>
<evidence type="ECO:0000259" key="8">
    <source>
        <dbReference type="Pfam" id="PF13962"/>
    </source>
</evidence>
<keyword evidence="5" id="KW-0040">ANK repeat</keyword>
<evidence type="ECO:0000313" key="9">
    <source>
        <dbReference type="EMBL" id="GFZ11727.1"/>
    </source>
</evidence>
<dbReference type="PANTHER" id="PTHR24186:SF37">
    <property type="entry name" value="PGG DOMAIN-CONTAINING PROTEIN"/>
    <property type="match status" value="1"/>
</dbReference>
<reference evidence="9 10" key="1">
    <citation type="submission" date="2019-07" db="EMBL/GenBank/DDBJ databases">
        <title>De Novo Assembly of kiwifruit Actinidia rufa.</title>
        <authorList>
            <person name="Sugita-Konishi S."/>
            <person name="Sato K."/>
            <person name="Mori E."/>
            <person name="Abe Y."/>
            <person name="Kisaki G."/>
            <person name="Hamano K."/>
            <person name="Suezawa K."/>
            <person name="Otani M."/>
            <person name="Fukuda T."/>
            <person name="Manabe T."/>
            <person name="Gomi K."/>
            <person name="Tabuchi M."/>
            <person name="Akimitsu K."/>
            <person name="Kataoka I."/>
        </authorList>
    </citation>
    <scope>NUCLEOTIDE SEQUENCE [LARGE SCALE GENOMIC DNA]</scope>
    <source>
        <strain evidence="10">cv. Fuchu</strain>
    </source>
</reference>
<organism evidence="9 10">
    <name type="scientific">Actinidia rufa</name>
    <dbReference type="NCBI Taxonomy" id="165716"/>
    <lineage>
        <taxon>Eukaryota</taxon>
        <taxon>Viridiplantae</taxon>
        <taxon>Streptophyta</taxon>
        <taxon>Embryophyta</taxon>
        <taxon>Tracheophyta</taxon>
        <taxon>Spermatophyta</taxon>
        <taxon>Magnoliopsida</taxon>
        <taxon>eudicotyledons</taxon>
        <taxon>Gunneridae</taxon>
        <taxon>Pentapetalae</taxon>
        <taxon>asterids</taxon>
        <taxon>Ericales</taxon>
        <taxon>Actinidiaceae</taxon>
        <taxon>Actinidia</taxon>
    </lineage>
</organism>
<dbReference type="GO" id="GO:0005886">
    <property type="term" value="C:plasma membrane"/>
    <property type="evidence" value="ECO:0007669"/>
    <property type="project" value="TreeGrafter"/>
</dbReference>
<comment type="subcellular location">
    <subcellularLocation>
        <location evidence="1">Membrane</location>
        <topology evidence="1">Multi-pass membrane protein</topology>
    </subcellularLocation>
</comment>
<evidence type="ECO:0000256" key="7">
    <source>
        <dbReference type="SAM" id="Phobius"/>
    </source>
</evidence>
<name>A0A7J0GLM6_9ERIC</name>
<evidence type="ECO:0000256" key="6">
    <source>
        <dbReference type="ARBA" id="ARBA00023136"/>
    </source>
</evidence>
<dbReference type="Proteomes" id="UP000585474">
    <property type="component" value="Unassembled WGS sequence"/>
</dbReference>
<protein>
    <recommendedName>
        <fullName evidence="8">PGG domain-containing protein</fullName>
    </recommendedName>
</protein>
<dbReference type="Pfam" id="PF13962">
    <property type="entry name" value="PGG"/>
    <property type="match status" value="1"/>
</dbReference>
<keyword evidence="6 7" id="KW-0472">Membrane</keyword>
<evidence type="ECO:0000256" key="3">
    <source>
        <dbReference type="ARBA" id="ARBA00022737"/>
    </source>
</evidence>
<dbReference type="EMBL" id="BJWL01000023">
    <property type="protein sequence ID" value="GFZ11727.1"/>
    <property type="molecule type" value="Genomic_DNA"/>
</dbReference>
<dbReference type="OrthoDB" id="1166648at2759"/>
<dbReference type="PANTHER" id="PTHR24186">
    <property type="entry name" value="PROTEIN PHOSPHATASE 1 REGULATORY SUBUNIT"/>
    <property type="match status" value="1"/>
</dbReference>
<dbReference type="AlphaFoldDB" id="A0A7J0GLM6"/>
<evidence type="ECO:0000313" key="10">
    <source>
        <dbReference type="Proteomes" id="UP000585474"/>
    </source>
</evidence>
<keyword evidence="3" id="KW-0677">Repeat</keyword>